<name>A0AB74UM22_9GAMM</name>
<accession>A0AB74UM22</accession>
<evidence type="ECO:0000256" key="3">
    <source>
        <dbReference type="PROSITE-ProRule" id="PRU00433"/>
    </source>
</evidence>
<gene>
    <name evidence="6" type="ORF">ACFYG5_12370</name>
</gene>
<evidence type="ECO:0000313" key="6">
    <source>
        <dbReference type="EMBL" id="XIA17360.1"/>
    </source>
</evidence>
<protein>
    <submittedName>
        <fullName evidence="6">Cytochrome C</fullName>
    </submittedName>
</protein>
<keyword evidence="1 3" id="KW-0479">Metal-binding</keyword>
<reference evidence="6" key="1">
    <citation type="submission" date="2024-10" db="EMBL/GenBank/DDBJ databases">
        <authorList>
            <person name="Lesea H.P."/>
            <person name="Kuehl J.V."/>
            <person name="Chandonia J.-M."/>
        </authorList>
    </citation>
    <scope>NUCLEOTIDE SEQUENCE</scope>
    <source>
        <strain evidence="6">FW102-FHT14D07</strain>
    </source>
</reference>
<sequence length="452" mass="48419">MLPFPHRPAIRRSGTRYPWYGLALLLLLASGAAQAVPAFARQTGYVCAVCHSSAYGGGDNGPALTPAGMRFKLGGYTEANISGALPLAAQVTLAHTNPLRGDSQTRLSEADLYLAGRLTDHVGGFVKIEADNVGDGKYNTRLRNLDLRFVASTLKFIGKDLTLGVSVNNSPGFNDPLAVLPAASNLGPPGVTGTLLNLSSPAAPANRVIGATVYTLFDSNWYGEVGTYNSMQPSVQDRLGYSTGGDPGKLSDTGYFRFAYMKEFKTQFVSAGVVGLSTRRQRPRQGLADDVTDLGYDLSYQYLGNRQNILQLSYVNIFEKRDYGSTPPSPVVPGLLALPQGSARDQIATAIYTFRQSYGIAVSHMVSTGSRDPARYVPYGSPDSTSNLVSVFWVPFGKESFSSLANFRIYATWFRFSRFNGARTNVFGAPPGAPKTDAADLGAFTISASAAF</sequence>
<feature type="signal peptide" evidence="4">
    <location>
        <begin position="1"/>
        <end position="35"/>
    </location>
</feature>
<feature type="domain" description="Cytochrome c" evidence="5">
    <location>
        <begin position="30"/>
        <end position="123"/>
    </location>
</feature>
<evidence type="ECO:0000256" key="4">
    <source>
        <dbReference type="SAM" id="SignalP"/>
    </source>
</evidence>
<dbReference type="RefSeq" id="WP_395116693.1">
    <property type="nucleotide sequence ID" value="NZ_CP170721.1"/>
</dbReference>
<dbReference type="InterPro" id="IPR009056">
    <property type="entry name" value="Cyt_c-like_dom"/>
</dbReference>
<evidence type="ECO:0000256" key="1">
    <source>
        <dbReference type="ARBA" id="ARBA00022723"/>
    </source>
</evidence>
<evidence type="ECO:0000256" key="2">
    <source>
        <dbReference type="ARBA" id="ARBA00023004"/>
    </source>
</evidence>
<dbReference type="EMBL" id="CP170721">
    <property type="protein sequence ID" value="XIA17360.1"/>
    <property type="molecule type" value="Genomic_DNA"/>
</dbReference>
<dbReference type="GO" id="GO:0009055">
    <property type="term" value="F:electron transfer activity"/>
    <property type="evidence" value="ECO:0007669"/>
    <property type="project" value="InterPro"/>
</dbReference>
<organism evidence="6">
    <name type="scientific">Rhodanobacter sp. FW102-FHT14D07</name>
    <dbReference type="NCBI Taxonomy" id="3351462"/>
    <lineage>
        <taxon>Bacteria</taxon>
        <taxon>Pseudomonadati</taxon>
        <taxon>Pseudomonadota</taxon>
        <taxon>Gammaproteobacteria</taxon>
        <taxon>Lysobacterales</taxon>
        <taxon>Rhodanobacteraceae</taxon>
        <taxon>Rhodanobacter</taxon>
    </lineage>
</organism>
<keyword evidence="2 3" id="KW-0408">Iron</keyword>
<dbReference type="GO" id="GO:0020037">
    <property type="term" value="F:heme binding"/>
    <property type="evidence" value="ECO:0007669"/>
    <property type="project" value="InterPro"/>
</dbReference>
<evidence type="ECO:0000259" key="5">
    <source>
        <dbReference type="PROSITE" id="PS51007"/>
    </source>
</evidence>
<keyword evidence="4" id="KW-0732">Signal</keyword>
<keyword evidence="3" id="KW-0349">Heme</keyword>
<feature type="chain" id="PRO_5044493160" evidence="4">
    <location>
        <begin position="36"/>
        <end position="452"/>
    </location>
</feature>
<dbReference type="AlphaFoldDB" id="A0AB74UM22"/>
<proteinExistence type="predicted"/>
<dbReference type="PROSITE" id="PS51007">
    <property type="entry name" value="CYTC"/>
    <property type="match status" value="1"/>
</dbReference>
<dbReference type="GO" id="GO:0046872">
    <property type="term" value="F:metal ion binding"/>
    <property type="evidence" value="ECO:0007669"/>
    <property type="project" value="UniProtKB-KW"/>
</dbReference>